<dbReference type="Proteomes" id="UP000569329">
    <property type="component" value="Unassembled WGS sequence"/>
</dbReference>
<evidence type="ECO:0000313" key="1">
    <source>
        <dbReference type="EMBL" id="MBA8824314.1"/>
    </source>
</evidence>
<organism evidence="1 2">
    <name type="scientific">Halosaccharopolyspora lacisalsi</name>
    <dbReference type="NCBI Taxonomy" id="1000566"/>
    <lineage>
        <taxon>Bacteria</taxon>
        <taxon>Bacillati</taxon>
        <taxon>Actinomycetota</taxon>
        <taxon>Actinomycetes</taxon>
        <taxon>Pseudonocardiales</taxon>
        <taxon>Pseudonocardiaceae</taxon>
        <taxon>Halosaccharopolyspora</taxon>
    </lineage>
</organism>
<name>A0A839DS32_9PSEU</name>
<accession>A0A839DS32</accession>
<reference evidence="1 2" key="1">
    <citation type="submission" date="2020-07" db="EMBL/GenBank/DDBJ databases">
        <title>Sequencing the genomes of 1000 actinobacteria strains.</title>
        <authorList>
            <person name="Klenk H.-P."/>
        </authorList>
    </citation>
    <scope>NUCLEOTIDE SEQUENCE [LARGE SCALE GENOMIC DNA]</scope>
    <source>
        <strain evidence="1 2">DSM 45975</strain>
    </source>
</reference>
<sequence length="52" mass="5616">MLTVVGNAVGEYVLADAFGLGTLVQHSVVAFTVLKMSERCTWVFRPFGIAGR</sequence>
<keyword evidence="2" id="KW-1185">Reference proteome</keyword>
<dbReference type="EMBL" id="JACGWZ010000002">
    <property type="protein sequence ID" value="MBA8824314.1"/>
    <property type="molecule type" value="Genomic_DNA"/>
</dbReference>
<gene>
    <name evidence="1" type="ORF">FHX42_001661</name>
</gene>
<protein>
    <submittedName>
        <fullName evidence="1">Threonine/homoserine/homoserine lactone efflux protein</fullName>
    </submittedName>
</protein>
<dbReference type="AlphaFoldDB" id="A0A839DS32"/>
<evidence type="ECO:0000313" key="2">
    <source>
        <dbReference type="Proteomes" id="UP000569329"/>
    </source>
</evidence>
<proteinExistence type="predicted"/>
<comment type="caution">
    <text evidence="1">The sequence shown here is derived from an EMBL/GenBank/DDBJ whole genome shotgun (WGS) entry which is preliminary data.</text>
</comment>